<keyword evidence="1" id="KW-0472">Membrane</keyword>
<dbReference type="PANTHER" id="PTHR24177:SF103">
    <property type="entry name" value="PGG DOMAIN-CONTAINING PROTEIN"/>
    <property type="match status" value="1"/>
</dbReference>
<keyword evidence="4" id="KW-1185">Reference proteome</keyword>
<dbReference type="PANTHER" id="PTHR24177">
    <property type="entry name" value="CASKIN"/>
    <property type="match status" value="1"/>
</dbReference>
<protein>
    <submittedName>
        <fullName evidence="3">Ankyrin repeat-containing protein, putative</fullName>
    </submittedName>
</protein>
<evidence type="ECO:0000259" key="2">
    <source>
        <dbReference type="Pfam" id="PF13962"/>
    </source>
</evidence>
<gene>
    <name evidence="3" type="ORF">RCOM_1019540</name>
</gene>
<dbReference type="SMART" id="SM00248">
    <property type="entry name" value="ANK"/>
    <property type="match status" value="5"/>
</dbReference>
<sequence length="712" mass="79516">MEVGNLFESVMRGNWNEVAVAYENPVVQQQKITASEETALHMAVRFGKTRVVRELVGMIEENNAFRILELSNDKGNTALHLAAALGNVPICYCIATKDPSGELMKKQNSKGETPLFLAALHGKKEAFSCLDFLFKETHGNAIAYSLCTRINGLALQIIRLYPDLVNCVNKGGFSALHILASKPNAFESCSLLGLLDCFIYRCIRTDHLVRKELRENVVNHAVLRTVLGSSDNHTENYRTCCHFRIRLRDEENPQAEGCGHITEDFRAAMRSLMCVVIDFVCFATLDTVNKLLKIASFGLLDMGRVILRGIWRIDSVKETKKRHKLAIYLLDRLVTCSWMYKYHPDAENLLNAGDAVSDKSSFSSSNWAFENINPPNTNAENPVNLAIAKAGDPQTFCFHFIVNKSLHPTEDEERNTKKETPILTAARMGVPEVVKRILEAFPVASLDLDSDHKNVVLLAAENKRTKVYKLLLEQKHLKESMFLQLDYQGNSALHLAGTFNENLIQSFPEAATQMRWEFEWFQFVKHSMPPHFFTLHNKKGKNPDEIFTNTHKKLVKSGSQWLVKTSESCSVVAALIATVAFASSATVPGGYDERKGIPNLVGLSAFNVFAISSLLALCFSLTALVYFLAIRTSGFKEHDFAVDLPKKLFVGLASLFASMASILVSFCSSHSLTVGAKLKSLALPIYTFTGLTVIILAVFQLPFYFNLLVFNF</sequence>
<evidence type="ECO:0000256" key="1">
    <source>
        <dbReference type="SAM" id="Phobius"/>
    </source>
</evidence>
<dbReference type="SUPFAM" id="SSF48403">
    <property type="entry name" value="Ankyrin repeat"/>
    <property type="match status" value="2"/>
</dbReference>
<keyword evidence="1" id="KW-0812">Transmembrane</keyword>
<feature type="transmembrane region" description="Helical" evidence="1">
    <location>
        <begin position="603"/>
        <end position="628"/>
    </location>
</feature>
<feature type="transmembrane region" description="Helical" evidence="1">
    <location>
        <begin position="681"/>
        <end position="705"/>
    </location>
</feature>
<evidence type="ECO:0000313" key="4">
    <source>
        <dbReference type="Proteomes" id="UP000008311"/>
    </source>
</evidence>
<dbReference type="InterPro" id="IPR026961">
    <property type="entry name" value="PGG_dom"/>
</dbReference>
<dbReference type="Gene3D" id="1.25.40.20">
    <property type="entry name" value="Ankyrin repeat-containing domain"/>
    <property type="match status" value="2"/>
</dbReference>
<organism evidence="3 4">
    <name type="scientific">Ricinus communis</name>
    <name type="common">Castor bean</name>
    <dbReference type="NCBI Taxonomy" id="3988"/>
    <lineage>
        <taxon>Eukaryota</taxon>
        <taxon>Viridiplantae</taxon>
        <taxon>Streptophyta</taxon>
        <taxon>Embryophyta</taxon>
        <taxon>Tracheophyta</taxon>
        <taxon>Spermatophyta</taxon>
        <taxon>Magnoliopsida</taxon>
        <taxon>eudicotyledons</taxon>
        <taxon>Gunneridae</taxon>
        <taxon>Pentapetalae</taxon>
        <taxon>rosids</taxon>
        <taxon>fabids</taxon>
        <taxon>Malpighiales</taxon>
        <taxon>Euphorbiaceae</taxon>
        <taxon>Acalyphoideae</taxon>
        <taxon>Acalypheae</taxon>
        <taxon>Ricinus</taxon>
    </lineage>
</organism>
<dbReference type="eggNOG" id="KOG0504">
    <property type="taxonomic scope" value="Eukaryota"/>
</dbReference>
<dbReference type="GO" id="GO:0016020">
    <property type="term" value="C:membrane"/>
    <property type="evidence" value="ECO:0000318"/>
    <property type="project" value="GO_Central"/>
</dbReference>
<proteinExistence type="predicted"/>
<keyword evidence="1" id="KW-1133">Transmembrane helix</keyword>
<dbReference type="InterPro" id="IPR002110">
    <property type="entry name" value="Ankyrin_rpt"/>
</dbReference>
<dbReference type="STRING" id="3988.B9RWH8"/>
<dbReference type="EMBL" id="EQ973823">
    <property type="protein sequence ID" value="EEF44230.1"/>
    <property type="molecule type" value="Genomic_DNA"/>
</dbReference>
<dbReference type="AlphaFoldDB" id="B9RWH8"/>
<evidence type="ECO:0000313" key="3">
    <source>
        <dbReference type="EMBL" id="EEF44230.1"/>
    </source>
</evidence>
<reference evidence="4" key="1">
    <citation type="journal article" date="2010" name="Nat. Biotechnol.">
        <title>Draft genome sequence of the oilseed species Ricinus communis.</title>
        <authorList>
            <person name="Chan A.P."/>
            <person name="Crabtree J."/>
            <person name="Zhao Q."/>
            <person name="Lorenzi H."/>
            <person name="Orvis J."/>
            <person name="Puiu D."/>
            <person name="Melake-Berhan A."/>
            <person name="Jones K.M."/>
            <person name="Redman J."/>
            <person name="Chen G."/>
            <person name="Cahoon E.B."/>
            <person name="Gedil M."/>
            <person name="Stanke M."/>
            <person name="Haas B.J."/>
            <person name="Wortman J.R."/>
            <person name="Fraser-Liggett C.M."/>
            <person name="Ravel J."/>
            <person name="Rabinowicz P.D."/>
        </authorList>
    </citation>
    <scope>NUCLEOTIDE SEQUENCE [LARGE SCALE GENOMIC DNA]</scope>
    <source>
        <strain evidence="4">cv. Hale</strain>
    </source>
</reference>
<name>B9RWH8_RICCO</name>
<dbReference type="Proteomes" id="UP000008311">
    <property type="component" value="Unassembled WGS sequence"/>
</dbReference>
<dbReference type="InParanoid" id="B9RWH8"/>
<dbReference type="InterPro" id="IPR036770">
    <property type="entry name" value="Ankyrin_rpt-contain_sf"/>
</dbReference>
<dbReference type="Pfam" id="PF12796">
    <property type="entry name" value="Ank_2"/>
    <property type="match status" value="1"/>
</dbReference>
<dbReference type="Pfam" id="PF13962">
    <property type="entry name" value="PGG"/>
    <property type="match status" value="1"/>
</dbReference>
<accession>B9RWH8</accession>
<feature type="domain" description="PGG" evidence="2">
    <location>
        <begin position="560"/>
        <end position="672"/>
    </location>
</feature>
<feature type="transmembrane region" description="Helical" evidence="1">
    <location>
        <begin position="648"/>
        <end position="669"/>
    </location>
</feature>